<comment type="caution">
    <text evidence="2">The sequence shown here is derived from an EMBL/GenBank/DDBJ whole genome shotgun (WGS) entry which is preliminary data.</text>
</comment>
<dbReference type="AlphaFoldDB" id="A0A926CYI7"/>
<reference evidence="2" key="1">
    <citation type="submission" date="2020-08" db="EMBL/GenBank/DDBJ databases">
        <title>Genome public.</title>
        <authorList>
            <person name="Liu C."/>
            <person name="Sun Q."/>
        </authorList>
    </citation>
    <scope>NUCLEOTIDE SEQUENCE</scope>
    <source>
        <strain evidence="2">NSJ-44</strain>
    </source>
</reference>
<organism evidence="2 3">
    <name type="scientific">Luoshenia tenuis</name>
    <dbReference type="NCBI Taxonomy" id="2763654"/>
    <lineage>
        <taxon>Bacteria</taxon>
        <taxon>Bacillati</taxon>
        <taxon>Bacillota</taxon>
        <taxon>Clostridia</taxon>
        <taxon>Christensenellales</taxon>
        <taxon>Christensenellaceae</taxon>
        <taxon>Luoshenia</taxon>
    </lineage>
</organism>
<dbReference type="PROSITE" id="PS51186">
    <property type="entry name" value="GNAT"/>
    <property type="match status" value="1"/>
</dbReference>
<evidence type="ECO:0000259" key="1">
    <source>
        <dbReference type="PROSITE" id="PS51186"/>
    </source>
</evidence>
<dbReference type="EMBL" id="JACRSO010000001">
    <property type="protein sequence ID" value="MBC8528309.1"/>
    <property type="molecule type" value="Genomic_DNA"/>
</dbReference>
<accession>A0A926CYI7</accession>
<feature type="domain" description="N-acetyltransferase" evidence="1">
    <location>
        <begin position="1"/>
        <end position="165"/>
    </location>
</feature>
<dbReference type="RefSeq" id="WP_249284336.1">
    <property type="nucleotide sequence ID" value="NZ_JACRSO010000001.1"/>
</dbReference>
<proteinExistence type="predicted"/>
<protein>
    <submittedName>
        <fullName evidence="2">GNAT family N-acetyltransferase</fullName>
    </submittedName>
</protein>
<dbReference type="SUPFAM" id="SSF55729">
    <property type="entry name" value="Acyl-CoA N-acyltransferases (Nat)"/>
    <property type="match status" value="1"/>
</dbReference>
<sequence length="165" mass="17968">MDLRTATPADVEAILHLIALAREHLRRLGIDQWQGPYPGREAILEDIGQGAGYVLERAGVAGYVAILPGEEPTYRQIEGAWLQQGPYCTLHRVVADTRRRGQGLGASLLAEAAALAQKGAVEALRVDTHRANTPMRHLLEKQGFVPCGQITLADGAPRVAYEKRL</sequence>
<dbReference type="GO" id="GO:0016747">
    <property type="term" value="F:acyltransferase activity, transferring groups other than amino-acyl groups"/>
    <property type="evidence" value="ECO:0007669"/>
    <property type="project" value="InterPro"/>
</dbReference>
<evidence type="ECO:0000313" key="2">
    <source>
        <dbReference type="EMBL" id="MBC8528309.1"/>
    </source>
</evidence>
<dbReference type="Proteomes" id="UP000654279">
    <property type="component" value="Unassembled WGS sequence"/>
</dbReference>
<evidence type="ECO:0000313" key="3">
    <source>
        <dbReference type="Proteomes" id="UP000654279"/>
    </source>
</evidence>
<gene>
    <name evidence="2" type="ORF">H8699_02495</name>
</gene>
<keyword evidence="3" id="KW-1185">Reference proteome</keyword>
<dbReference type="InterPro" id="IPR016181">
    <property type="entry name" value="Acyl_CoA_acyltransferase"/>
</dbReference>
<dbReference type="Gene3D" id="3.40.630.30">
    <property type="match status" value="1"/>
</dbReference>
<dbReference type="Pfam" id="PF00583">
    <property type="entry name" value="Acetyltransf_1"/>
    <property type="match status" value="1"/>
</dbReference>
<dbReference type="InterPro" id="IPR000182">
    <property type="entry name" value="GNAT_dom"/>
</dbReference>
<name>A0A926CYI7_9FIRM</name>